<reference evidence="2" key="1">
    <citation type="submission" date="2021-01" db="EMBL/GenBank/DDBJ databases">
        <title>YIM 132084 draft genome.</title>
        <authorList>
            <person name="An D."/>
        </authorList>
    </citation>
    <scope>NUCLEOTIDE SEQUENCE</scope>
    <source>
        <strain evidence="2">YIM 132084</strain>
    </source>
</reference>
<evidence type="ECO:0000313" key="2">
    <source>
        <dbReference type="EMBL" id="MBM9469008.1"/>
    </source>
</evidence>
<evidence type="ECO:0008006" key="4">
    <source>
        <dbReference type="Google" id="ProtNLM"/>
    </source>
</evidence>
<feature type="transmembrane region" description="Helical" evidence="1">
    <location>
        <begin position="6"/>
        <end position="25"/>
    </location>
</feature>
<proteinExistence type="predicted"/>
<feature type="transmembrane region" description="Helical" evidence="1">
    <location>
        <begin position="73"/>
        <end position="92"/>
    </location>
</feature>
<keyword evidence="1" id="KW-1133">Transmembrane helix</keyword>
<accession>A0A938YJH4</accession>
<dbReference type="InterPro" id="IPR012340">
    <property type="entry name" value="NA-bd_OB-fold"/>
</dbReference>
<dbReference type="Proteomes" id="UP000663792">
    <property type="component" value="Unassembled WGS sequence"/>
</dbReference>
<dbReference type="RefSeq" id="WP_205261975.1">
    <property type="nucleotide sequence ID" value="NZ_JAERWK010000023.1"/>
</dbReference>
<keyword evidence="3" id="KW-1185">Reference proteome</keyword>
<evidence type="ECO:0000313" key="3">
    <source>
        <dbReference type="Proteomes" id="UP000663792"/>
    </source>
</evidence>
<dbReference type="AlphaFoldDB" id="A0A938YJH4"/>
<dbReference type="Gene3D" id="2.40.50.140">
    <property type="entry name" value="Nucleic acid-binding proteins"/>
    <property type="match status" value="1"/>
</dbReference>
<gene>
    <name evidence="2" type="ORF">JL106_17115</name>
</gene>
<sequence length="190" mass="19143">MDPLVLTLLVVGGIGLLVLVVAMVIGDLHFDADVDGLGVFSLPALAALIGGIGFIGAAVAALVPTGWPTGGRLAVALGAGVVGAVPLSYGAIRLTRGLMVMATDPTPTEHDLEGRLGAVITRIPAGGIGEIHVSLHGTRVKLAARSDLALPVGTPIMVAGVVSPTLVEVVSTAFEPPDRPVDPPPNHRTD</sequence>
<dbReference type="EMBL" id="JAERWK010000023">
    <property type="protein sequence ID" value="MBM9469008.1"/>
    <property type="molecule type" value="Genomic_DNA"/>
</dbReference>
<protein>
    <recommendedName>
        <fullName evidence="4">NfeD-like C-terminal domain-containing protein</fullName>
    </recommendedName>
</protein>
<feature type="transmembrane region" description="Helical" evidence="1">
    <location>
        <begin position="37"/>
        <end position="61"/>
    </location>
</feature>
<comment type="caution">
    <text evidence="2">The sequence shown here is derived from an EMBL/GenBank/DDBJ whole genome shotgun (WGS) entry which is preliminary data.</text>
</comment>
<organism evidence="2 3">
    <name type="scientific">Nakamurella leprariae</name>
    <dbReference type="NCBI Taxonomy" id="2803911"/>
    <lineage>
        <taxon>Bacteria</taxon>
        <taxon>Bacillati</taxon>
        <taxon>Actinomycetota</taxon>
        <taxon>Actinomycetes</taxon>
        <taxon>Nakamurellales</taxon>
        <taxon>Nakamurellaceae</taxon>
        <taxon>Nakamurella</taxon>
    </lineage>
</organism>
<keyword evidence="1" id="KW-0472">Membrane</keyword>
<keyword evidence="1" id="KW-0812">Transmembrane</keyword>
<evidence type="ECO:0000256" key="1">
    <source>
        <dbReference type="SAM" id="Phobius"/>
    </source>
</evidence>
<name>A0A938YJH4_9ACTN</name>